<dbReference type="Proteomes" id="UP001221757">
    <property type="component" value="Unassembled WGS sequence"/>
</dbReference>
<feature type="region of interest" description="Disordered" evidence="7">
    <location>
        <begin position="183"/>
        <end position="208"/>
    </location>
</feature>
<dbReference type="InterPro" id="IPR004345">
    <property type="entry name" value="TB2_DP1_HVA22"/>
</dbReference>
<dbReference type="Pfam" id="PF03134">
    <property type="entry name" value="TB2_DP1_HVA22"/>
    <property type="match status" value="1"/>
</dbReference>
<evidence type="ECO:0000256" key="7">
    <source>
        <dbReference type="SAM" id="MobiDB-lite"/>
    </source>
</evidence>
<gene>
    <name evidence="8" type="ORF">B0H17DRAFT_1192850</name>
</gene>
<keyword evidence="5 6" id="KW-0472">Membrane</keyword>
<proteinExistence type="inferred from homology"/>
<dbReference type="AlphaFoldDB" id="A0AAD7GVW6"/>
<accession>A0AAD7GVW6</accession>
<evidence type="ECO:0000313" key="9">
    <source>
        <dbReference type="Proteomes" id="UP001221757"/>
    </source>
</evidence>
<protein>
    <recommendedName>
        <fullName evidence="6">Protein YOP1</fullName>
    </recommendedName>
</protein>
<reference evidence="8" key="1">
    <citation type="submission" date="2023-03" db="EMBL/GenBank/DDBJ databases">
        <title>Massive genome expansion in bonnet fungi (Mycena s.s.) driven by repeated elements and novel gene families across ecological guilds.</title>
        <authorList>
            <consortium name="Lawrence Berkeley National Laboratory"/>
            <person name="Harder C.B."/>
            <person name="Miyauchi S."/>
            <person name="Viragh M."/>
            <person name="Kuo A."/>
            <person name="Thoen E."/>
            <person name="Andreopoulos B."/>
            <person name="Lu D."/>
            <person name="Skrede I."/>
            <person name="Drula E."/>
            <person name="Henrissat B."/>
            <person name="Morin E."/>
            <person name="Kohler A."/>
            <person name="Barry K."/>
            <person name="LaButti K."/>
            <person name="Morin E."/>
            <person name="Salamov A."/>
            <person name="Lipzen A."/>
            <person name="Mereny Z."/>
            <person name="Hegedus B."/>
            <person name="Baldrian P."/>
            <person name="Stursova M."/>
            <person name="Weitz H."/>
            <person name="Taylor A."/>
            <person name="Grigoriev I.V."/>
            <person name="Nagy L.G."/>
            <person name="Martin F."/>
            <person name="Kauserud H."/>
        </authorList>
    </citation>
    <scope>NUCLEOTIDE SEQUENCE</scope>
    <source>
        <strain evidence="8">CBHHK067</strain>
    </source>
</reference>
<organism evidence="8 9">
    <name type="scientific">Mycena rosella</name>
    <name type="common">Pink bonnet</name>
    <name type="synonym">Agaricus rosellus</name>
    <dbReference type="NCBI Taxonomy" id="1033263"/>
    <lineage>
        <taxon>Eukaryota</taxon>
        <taxon>Fungi</taxon>
        <taxon>Dikarya</taxon>
        <taxon>Basidiomycota</taxon>
        <taxon>Agaricomycotina</taxon>
        <taxon>Agaricomycetes</taxon>
        <taxon>Agaricomycetidae</taxon>
        <taxon>Agaricales</taxon>
        <taxon>Marasmiineae</taxon>
        <taxon>Mycenaceae</taxon>
        <taxon>Mycena</taxon>
    </lineage>
</organism>
<feature type="transmembrane region" description="Helical" evidence="6">
    <location>
        <begin position="6"/>
        <end position="25"/>
    </location>
</feature>
<comment type="caution">
    <text evidence="6">Lacks conserved residue(s) required for the propagation of feature annotation.</text>
</comment>
<sequence length="233" mass="25325">MSILGFISHCCSAWFCFLIPSYGTFKALSHRPVSEPELERWSQYWAVIGIVVAYEYLAEFLLSWLPFYWELKTLFLLFLALPQTQGSTYIYGTYLQPFFVQNETELDAGILSVQRKTLFFAQARFAALWQFIVGTLNKNTVAGQQATGAPGQAPAPGAGLSMESAMGLFRSFAPLISSLQPQAAPTAPSASAPATPSPAPSASSSSFEAPAAGYRVPVFSEAAPPFPEPQHHS</sequence>
<name>A0AAD7GVW6_MYCRO</name>
<comment type="caution">
    <text evidence="8">The sequence shown here is derived from an EMBL/GenBank/DDBJ whole genome shotgun (WGS) entry which is preliminary data.</text>
</comment>
<dbReference type="EMBL" id="JARKIE010000007">
    <property type="protein sequence ID" value="KAJ7706359.1"/>
    <property type="molecule type" value="Genomic_DNA"/>
</dbReference>
<evidence type="ECO:0000256" key="4">
    <source>
        <dbReference type="ARBA" id="ARBA00022989"/>
    </source>
</evidence>
<comment type="similarity">
    <text evidence="2 6">Belongs to the DP1 family.</text>
</comment>
<evidence type="ECO:0000256" key="1">
    <source>
        <dbReference type="ARBA" id="ARBA00004141"/>
    </source>
</evidence>
<comment type="subcellular location">
    <subcellularLocation>
        <location evidence="1 6">Membrane</location>
        <topology evidence="1 6">Multi-pass membrane protein</topology>
    </subcellularLocation>
</comment>
<evidence type="ECO:0000313" key="8">
    <source>
        <dbReference type="EMBL" id="KAJ7706359.1"/>
    </source>
</evidence>
<feature type="transmembrane region" description="Helical" evidence="6">
    <location>
        <begin position="45"/>
        <end position="69"/>
    </location>
</feature>
<evidence type="ECO:0000256" key="5">
    <source>
        <dbReference type="ARBA" id="ARBA00023136"/>
    </source>
</evidence>
<keyword evidence="4 6" id="KW-1133">Transmembrane helix</keyword>
<evidence type="ECO:0000256" key="2">
    <source>
        <dbReference type="ARBA" id="ARBA00008573"/>
    </source>
</evidence>
<evidence type="ECO:0000256" key="3">
    <source>
        <dbReference type="ARBA" id="ARBA00022692"/>
    </source>
</evidence>
<evidence type="ECO:0000256" key="6">
    <source>
        <dbReference type="RuleBase" id="RU362006"/>
    </source>
</evidence>
<dbReference type="PANTHER" id="PTHR12300:SF161">
    <property type="entry name" value="RECEPTOR EXPRESSION-ENHANCING PROTEIN"/>
    <property type="match status" value="1"/>
</dbReference>
<keyword evidence="9" id="KW-1185">Reference proteome</keyword>
<dbReference type="GO" id="GO:0016020">
    <property type="term" value="C:membrane"/>
    <property type="evidence" value="ECO:0007669"/>
    <property type="project" value="UniProtKB-SubCell"/>
</dbReference>
<keyword evidence="3 6" id="KW-0812">Transmembrane</keyword>
<dbReference type="PANTHER" id="PTHR12300">
    <property type="entry name" value="HVA22-LIKE PROTEINS"/>
    <property type="match status" value="1"/>
</dbReference>